<organism evidence="2 3">
    <name type="scientific">Aurantiacibacter sediminis</name>
    <dbReference type="NCBI Taxonomy" id="2793064"/>
    <lineage>
        <taxon>Bacteria</taxon>
        <taxon>Pseudomonadati</taxon>
        <taxon>Pseudomonadota</taxon>
        <taxon>Alphaproteobacteria</taxon>
        <taxon>Sphingomonadales</taxon>
        <taxon>Erythrobacteraceae</taxon>
        <taxon>Aurantiacibacter</taxon>
    </lineage>
</organism>
<evidence type="ECO:0000259" key="1">
    <source>
        <dbReference type="Pfam" id="PF03417"/>
    </source>
</evidence>
<dbReference type="PANTHER" id="PTHR34180">
    <property type="entry name" value="PEPTIDASE C45"/>
    <property type="match status" value="1"/>
</dbReference>
<dbReference type="EMBL" id="JAEANY010000003">
    <property type="protein sequence ID" value="MBH5323181.1"/>
    <property type="molecule type" value="Genomic_DNA"/>
</dbReference>
<evidence type="ECO:0000313" key="2">
    <source>
        <dbReference type="EMBL" id="MBH5323181.1"/>
    </source>
</evidence>
<dbReference type="Gene3D" id="3.60.60.10">
    <property type="entry name" value="Penicillin V Acylase, Chain A"/>
    <property type="match status" value="1"/>
</dbReference>
<dbReference type="PANTHER" id="PTHR34180:SF1">
    <property type="entry name" value="BETA-ALANYL-DOPAMINE_CARCININE HYDROLASE"/>
    <property type="match status" value="1"/>
</dbReference>
<dbReference type="RefSeq" id="WP_197921876.1">
    <property type="nucleotide sequence ID" value="NZ_CAWPTA010000008.1"/>
</dbReference>
<accession>A0ABS0N5Y2</accession>
<dbReference type="InterPro" id="IPR047794">
    <property type="entry name" value="C45_proenzyme-like"/>
</dbReference>
<reference evidence="2 3" key="1">
    <citation type="submission" date="2020-11" db="EMBL/GenBank/DDBJ databases">
        <title>Erythrobacter sediminis sp. nov., a marine bacterium from a tidal flat of Garorim Bay.</title>
        <authorList>
            <person name="Kim D."/>
            <person name="Yoo Y."/>
            <person name="Kim J.-J."/>
        </authorList>
    </citation>
    <scope>NUCLEOTIDE SEQUENCE [LARGE SCALE GENOMIC DNA]</scope>
    <source>
        <strain evidence="2 3">JGD-13</strain>
    </source>
</reference>
<dbReference type="NCBIfam" id="NF040521">
    <property type="entry name" value="C45_proenzyme"/>
    <property type="match status" value="1"/>
</dbReference>
<gene>
    <name evidence="2" type="ORF">I5L03_11360</name>
</gene>
<dbReference type="InterPro" id="IPR047801">
    <property type="entry name" value="Peptidase_C45"/>
</dbReference>
<dbReference type="Pfam" id="PF03417">
    <property type="entry name" value="AAT"/>
    <property type="match status" value="1"/>
</dbReference>
<dbReference type="Gene3D" id="1.10.10.2120">
    <property type="match status" value="1"/>
</dbReference>
<dbReference type="Proteomes" id="UP000602442">
    <property type="component" value="Unassembled WGS sequence"/>
</dbReference>
<dbReference type="InterPro" id="IPR005079">
    <property type="entry name" value="Peptidase_C45_hydrolase"/>
</dbReference>
<proteinExistence type="predicted"/>
<sequence>MFTVTGSPQDMGREYGRLCRDKVHRFVEDRESAVRIYLTERGFDGLDDLFAAGAACLEQVKSFHPAGYSEHFGIAEGAAIDPVRLFTTANMTDVRDILILPEISPPTEDEGCTAALLPPEITRDGNALQGQTWDLNGPDVEHIIALHRIPDNGPETWTVTCAGCQTLMGMNAHGVTVGTTNLKTHGAKVGVPYLSVLHLALQQGSLAEASEVVGKAPVAGSHSYWMGDAEQGVEWERTPQAAFDRTTKSGALARSNHCLFDENISLETDLSESTRERCSRMKTLLGQATDHSVDSLKQLFADRSDGRLSINRFAEDNSGATTNAVVVCNPADRELWACRGPADQGIWEQLEFAQKA</sequence>
<feature type="domain" description="Peptidase C45 hydrolase" evidence="1">
    <location>
        <begin position="124"/>
        <end position="340"/>
    </location>
</feature>
<protein>
    <recommendedName>
        <fullName evidence="1">Peptidase C45 hydrolase domain-containing protein</fullName>
    </recommendedName>
</protein>
<keyword evidence="3" id="KW-1185">Reference proteome</keyword>
<comment type="caution">
    <text evidence="2">The sequence shown here is derived from an EMBL/GenBank/DDBJ whole genome shotgun (WGS) entry which is preliminary data.</text>
</comment>
<evidence type="ECO:0000313" key="3">
    <source>
        <dbReference type="Proteomes" id="UP000602442"/>
    </source>
</evidence>
<name>A0ABS0N5Y2_9SPHN</name>